<dbReference type="PROSITE" id="PS51707">
    <property type="entry name" value="CYTH"/>
    <property type="match status" value="1"/>
</dbReference>
<dbReference type="EMBL" id="VIIS01001676">
    <property type="protein sequence ID" value="KAF0294579.1"/>
    <property type="molecule type" value="Genomic_DNA"/>
</dbReference>
<feature type="compositionally biased region" description="Basic residues" evidence="3">
    <location>
        <begin position="177"/>
        <end position="189"/>
    </location>
</feature>
<feature type="region of interest" description="Disordered" evidence="3">
    <location>
        <begin position="145"/>
        <end position="192"/>
    </location>
</feature>
<dbReference type="InterPro" id="IPR012677">
    <property type="entry name" value="Nucleotide-bd_a/b_plait_sf"/>
</dbReference>
<dbReference type="Gene3D" id="2.40.320.10">
    <property type="entry name" value="Hypothetical Protein Pfu-838710-001"/>
    <property type="match status" value="1"/>
</dbReference>
<evidence type="ECO:0000256" key="1">
    <source>
        <dbReference type="ARBA" id="ARBA00022884"/>
    </source>
</evidence>
<protein>
    <recommendedName>
        <fullName evidence="8">CYTH domain-containing protein</fullName>
    </recommendedName>
</protein>
<evidence type="ECO:0000256" key="3">
    <source>
        <dbReference type="SAM" id="MobiDB-lite"/>
    </source>
</evidence>
<dbReference type="PANTHER" id="PTHR21028:SF2">
    <property type="entry name" value="CYTH DOMAIN-CONTAINING PROTEIN"/>
    <property type="match status" value="1"/>
</dbReference>
<dbReference type="InterPro" id="IPR023577">
    <property type="entry name" value="CYTH_domain"/>
</dbReference>
<dbReference type="InterPro" id="IPR035979">
    <property type="entry name" value="RBD_domain_sf"/>
</dbReference>
<reference evidence="6 7" key="1">
    <citation type="submission" date="2019-07" db="EMBL/GenBank/DDBJ databases">
        <title>Draft genome assembly of a fouling barnacle, Amphibalanus amphitrite (Darwin, 1854): The first reference genome for Thecostraca.</title>
        <authorList>
            <person name="Kim W."/>
        </authorList>
    </citation>
    <scope>NUCLEOTIDE SEQUENCE [LARGE SCALE GENOMIC DNA]</scope>
    <source>
        <strain evidence="6">SNU_AA5</strain>
        <tissue evidence="6">Soma without cirri and trophi</tissue>
    </source>
</reference>
<accession>A0A6A4VNV1</accession>
<dbReference type="PANTHER" id="PTHR21028">
    <property type="entry name" value="SI:CH211-156B7.4"/>
    <property type="match status" value="1"/>
</dbReference>
<dbReference type="AlphaFoldDB" id="A0A6A4VNV1"/>
<evidence type="ECO:0000259" key="5">
    <source>
        <dbReference type="PROSITE" id="PS51707"/>
    </source>
</evidence>
<dbReference type="Proteomes" id="UP000440578">
    <property type="component" value="Unassembled WGS sequence"/>
</dbReference>
<dbReference type="InterPro" id="IPR033469">
    <property type="entry name" value="CYTH-like_dom_sf"/>
</dbReference>
<evidence type="ECO:0008006" key="8">
    <source>
        <dbReference type="Google" id="ProtNLM"/>
    </source>
</evidence>
<dbReference type="PROSITE" id="PS50102">
    <property type="entry name" value="RRM"/>
    <property type="match status" value="1"/>
</dbReference>
<dbReference type="InterPro" id="IPR008173">
    <property type="entry name" value="Adenylyl_cyclase_CyaB"/>
</dbReference>
<dbReference type="GO" id="GO:0016462">
    <property type="term" value="F:pyrophosphatase activity"/>
    <property type="evidence" value="ECO:0007669"/>
    <property type="project" value="UniProtKB-ARBA"/>
</dbReference>
<evidence type="ECO:0000259" key="4">
    <source>
        <dbReference type="PROSITE" id="PS50102"/>
    </source>
</evidence>
<dbReference type="OrthoDB" id="6159137at2759"/>
<comment type="caution">
    <text evidence="6">The sequence shown here is derived from an EMBL/GenBank/DDBJ whole genome shotgun (WGS) entry which is preliminary data.</text>
</comment>
<dbReference type="Pfam" id="PF00076">
    <property type="entry name" value="RRM_1"/>
    <property type="match status" value="1"/>
</dbReference>
<proteinExistence type="predicted"/>
<dbReference type="CDD" id="cd00590">
    <property type="entry name" value="RRM_SF"/>
    <property type="match status" value="1"/>
</dbReference>
<dbReference type="Gene3D" id="3.30.70.330">
    <property type="match status" value="1"/>
</dbReference>
<feature type="domain" description="RRM" evidence="4">
    <location>
        <begin position="44"/>
        <end position="132"/>
    </location>
</feature>
<dbReference type="GO" id="GO:0003723">
    <property type="term" value="F:RNA binding"/>
    <property type="evidence" value="ECO:0007669"/>
    <property type="project" value="UniProtKB-UniRule"/>
</dbReference>
<dbReference type="SMART" id="SM01118">
    <property type="entry name" value="CYTH"/>
    <property type="match status" value="1"/>
</dbReference>
<dbReference type="CDD" id="cd07890">
    <property type="entry name" value="CYTH-like_AC_IV-like"/>
    <property type="match status" value="1"/>
</dbReference>
<gene>
    <name evidence="6" type="ORF">FJT64_007754</name>
</gene>
<sequence length="385" mass="41950">MSLRDVRQATGLFPTATSIQLPRAVECQFESAAEAAAVAARLQAEVLAGRLAAAEVVRAERPAPGAGPRTVTVPELRELFAGCSDVTVPGNNARGNNGYAFVQFPDRESAAAFMAQQLKLQEKPLTLSYAVERDMKRAGEPNFELVEVDSDPGGKPPKQDLPGPPNGGAGDKPAAKEKKKWKHGKNTKTHKNDVYKNQGTVMTTYVTSMRNVEIKARVRDLERTRQLAAQLSGSDGQQLDMRDTFFPAAHGRLKLREQTGAPNRLIFYDRPDTTGPKLSDYKLANLGEEVGPLREVLAAALGVRGDVEKRRYLYLVGQTRVHVDRVTGLGDFVELEVCLTDEQTTEDGQAVAERLMEQLGVAPDDLIDCAYMDMLLKKGDGEGSS</sequence>
<feature type="domain" description="CYTH" evidence="5">
    <location>
        <begin position="209"/>
        <end position="377"/>
    </location>
</feature>
<dbReference type="SUPFAM" id="SSF55154">
    <property type="entry name" value="CYTH-like phosphatases"/>
    <property type="match status" value="1"/>
</dbReference>
<keyword evidence="7" id="KW-1185">Reference proteome</keyword>
<evidence type="ECO:0000313" key="6">
    <source>
        <dbReference type="EMBL" id="KAF0294579.1"/>
    </source>
</evidence>
<dbReference type="SUPFAM" id="SSF54928">
    <property type="entry name" value="RNA-binding domain, RBD"/>
    <property type="match status" value="1"/>
</dbReference>
<dbReference type="Pfam" id="PF01928">
    <property type="entry name" value="CYTH"/>
    <property type="match status" value="1"/>
</dbReference>
<evidence type="ECO:0000313" key="7">
    <source>
        <dbReference type="Proteomes" id="UP000440578"/>
    </source>
</evidence>
<name>A0A6A4VNV1_AMPAM</name>
<organism evidence="6 7">
    <name type="scientific">Amphibalanus amphitrite</name>
    <name type="common">Striped barnacle</name>
    <name type="synonym">Balanus amphitrite</name>
    <dbReference type="NCBI Taxonomy" id="1232801"/>
    <lineage>
        <taxon>Eukaryota</taxon>
        <taxon>Metazoa</taxon>
        <taxon>Ecdysozoa</taxon>
        <taxon>Arthropoda</taxon>
        <taxon>Crustacea</taxon>
        <taxon>Multicrustacea</taxon>
        <taxon>Cirripedia</taxon>
        <taxon>Thoracica</taxon>
        <taxon>Thoracicalcarea</taxon>
        <taxon>Balanomorpha</taxon>
        <taxon>Balanoidea</taxon>
        <taxon>Balanidae</taxon>
        <taxon>Amphibalaninae</taxon>
        <taxon>Amphibalanus</taxon>
    </lineage>
</organism>
<evidence type="ECO:0000256" key="2">
    <source>
        <dbReference type="PROSITE-ProRule" id="PRU00176"/>
    </source>
</evidence>
<dbReference type="InterPro" id="IPR000504">
    <property type="entry name" value="RRM_dom"/>
</dbReference>
<keyword evidence="1 2" id="KW-0694">RNA-binding</keyword>